<gene>
    <name evidence="1" type="ORF">B296_00049073</name>
</gene>
<protein>
    <submittedName>
        <fullName evidence="1">Uncharacterized protein</fullName>
    </submittedName>
</protein>
<accession>A0A426YS84</accession>
<organism evidence="1 2">
    <name type="scientific">Ensete ventricosum</name>
    <name type="common">Abyssinian banana</name>
    <name type="synonym">Musa ensete</name>
    <dbReference type="NCBI Taxonomy" id="4639"/>
    <lineage>
        <taxon>Eukaryota</taxon>
        <taxon>Viridiplantae</taxon>
        <taxon>Streptophyta</taxon>
        <taxon>Embryophyta</taxon>
        <taxon>Tracheophyta</taxon>
        <taxon>Spermatophyta</taxon>
        <taxon>Magnoliopsida</taxon>
        <taxon>Liliopsida</taxon>
        <taxon>Zingiberales</taxon>
        <taxon>Musaceae</taxon>
        <taxon>Ensete</taxon>
    </lineage>
</organism>
<sequence>MTCPCLSSLWVAYQYVSYGRQPIHTGRRCAVPLRASRLASLVRTLTDPLGIGRRGAIPSYPERLARESKDRALGCDADAVCRVSPVAPCWRSRG</sequence>
<reference evidence="1 2" key="1">
    <citation type="journal article" date="2014" name="Agronomy (Basel)">
        <title>A Draft Genome Sequence for Ensete ventricosum, the Drought-Tolerant Tree Against Hunger.</title>
        <authorList>
            <person name="Harrison J."/>
            <person name="Moore K.A."/>
            <person name="Paszkiewicz K."/>
            <person name="Jones T."/>
            <person name="Grant M."/>
            <person name="Ambacheew D."/>
            <person name="Muzemil S."/>
            <person name="Studholme D.J."/>
        </authorList>
    </citation>
    <scope>NUCLEOTIDE SEQUENCE [LARGE SCALE GENOMIC DNA]</scope>
</reference>
<dbReference type="AlphaFoldDB" id="A0A426YS84"/>
<proteinExistence type="predicted"/>
<dbReference type="Proteomes" id="UP000287651">
    <property type="component" value="Unassembled WGS sequence"/>
</dbReference>
<evidence type="ECO:0000313" key="1">
    <source>
        <dbReference type="EMBL" id="RRT54584.1"/>
    </source>
</evidence>
<dbReference type="EMBL" id="AMZH03010519">
    <property type="protein sequence ID" value="RRT54584.1"/>
    <property type="molecule type" value="Genomic_DNA"/>
</dbReference>
<comment type="caution">
    <text evidence="1">The sequence shown here is derived from an EMBL/GenBank/DDBJ whole genome shotgun (WGS) entry which is preliminary data.</text>
</comment>
<evidence type="ECO:0000313" key="2">
    <source>
        <dbReference type="Proteomes" id="UP000287651"/>
    </source>
</evidence>
<name>A0A426YS84_ENSVE</name>